<dbReference type="AlphaFoldDB" id="A0A1R1Y8A3"/>
<evidence type="ECO:0000256" key="1">
    <source>
        <dbReference type="SAM" id="Phobius"/>
    </source>
</evidence>
<keyword evidence="3" id="KW-1185">Reference proteome</keyword>
<accession>A0A1R1Y8A3</accession>
<reference evidence="2 3" key="1">
    <citation type="submission" date="2017-01" db="EMBL/GenBank/DDBJ databases">
        <authorList>
            <person name="Mah S.A."/>
            <person name="Swanson W.J."/>
            <person name="Moy G.W."/>
            <person name="Vacquier V.D."/>
        </authorList>
    </citation>
    <scope>NUCLEOTIDE SEQUENCE [LARGE SCALE GENOMIC DNA]</scope>
    <source>
        <strain evidence="2 3">GSMNP</strain>
    </source>
</reference>
<protein>
    <submittedName>
        <fullName evidence="2">Uncharacterized protein</fullName>
    </submittedName>
</protein>
<gene>
    <name evidence="2" type="ORF">AYI70_g2415</name>
</gene>
<keyword evidence="1" id="KW-1133">Transmembrane helix</keyword>
<evidence type="ECO:0000313" key="3">
    <source>
        <dbReference type="Proteomes" id="UP000187283"/>
    </source>
</evidence>
<sequence>MLLPYPLPFPFDFIHTLSFDFIYAFVYAFVFVDYIWTPHHPNSPSIGHYNRDFINWPLIAEILFICELSASDENLPSPPPHEFFDSAPQT</sequence>
<evidence type="ECO:0000313" key="2">
    <source>
        <dbReference type="EMBL" id="OMJ23181.1"/>
    </source>
</evidence>
<name>A0A1R1Y8A3_9FUNG</name>
<organism evidence="2 3">
    <name type="scientific">Smittium culicis</name>
    <dbReference type="NCBI Taxonomy" id="133412"/>
    <lineage>
        <taxon>Eukaryota</taxon>
        <taxon>Fungi</taxon>
        <taxon>Fungi incertae sedis</taxon>
        <taxon>Zoopagomycota</taxon>
        <taxon>Kickxellomycotina</taxon>
        <taxon>Harpellomycetes</taxon>
        <taxon>Harpellales</taxon>
        <taxon>Legeriomycetaceae</taxon>
        <taxon>Smittium</taxon>
    </lineage>
</organism>
<comment type="caution">
    <text evidence="2">The sequence shown here is derived from an EMBL/GenBank/DDBJ whole genome shotgun (WGS) entry which is preliminary data.</text>
</comment>
<proteinExistence type="predicted"/>
<keyword evidence="1" id="KW-0472">Membrane</keyword>
<feature type="transmembrane region" description="Helical" evidence="1">
    <location>
        <begin position="13"/>
        <end position="36"/>
    </location>
</feature>
<dbReference type="Proteomes" id="UP000187283">
    <property type="component" value="Unassembled WGS sequence"/>
</dbReference>
<keyword evidence="1" id="KW-0812">Transmembrane</keyword>
<dbReference type="EMBL" id="LSSN01000592">
    <property type="protein sequence ID" value="OMJ23181.1"/>
    <property type="molecule type" value="Genomic_DNA"/>
</dbReference>